<dbReference type="InterPro" id="IPR003441">
    <property type="entry name" value="NAC-dom"/>
</dbReference>
<evidence type="ECO:0000256" key="2">
    <source>
        <dbReference type="ARBA" id="ARBA00023125"/>
    </source>
</evidence>
<evidence type="ECO:0000259" key="6">
    <source>
        <dbReference type="PROSITE" id="PS51005"/>
    </source>
</evidence>
<evidence type="ECO:0000256" key="3">
    <source>
        <dbReference type="ARBA" id="ARBA00023163"/>
    </source>
</evidence>
<dbReference type="GO" id="GO:0000976">
    <property type="term" value="F:transcription cis-regulatory region binding"/>
    <property type="evidence" value="ECO:0007669"/>
    <property type="project" value="TreeGrafter"/>
</dbReference>
<feature type="compositionally biased region" description="Basic and acidic residues" evidence="5">
    <location>
        <begin position="293"/>
        <end position="312"/>
    </location>
</feature>
<proteinExistence type="predicted"/>
<feature type="domain" description="NAC" evidence="6">
    <location>
        <begin position="53"/>
        <end position="210"/>
    </location>
</feature>
<reference evidence="7" key="1">
    <citation type="submission" date="2023-07" db="EMBL/GenBank/DDBJ databases">
        <title>A chromosome-level genome assembly of Lolium multiflorum.</title>
        <authorList>
            <person name="Chen Y."/>
            <person name="Copetti D."/>
            <person name="Kolliker R."/>
            <person name="Studer B."/>
        </authorList>
    </citation>
    <scope>NUCLEOTIDE SEQUENCE</scope>
    <source>
        <strain evidence="7">02402/16</strain>
        <tissue evidence="7">Leaf</tissue>
    </source>
</reference>
<dbReference type="GO" id="GO:0005634">
    <property type="term" value="C:nucleus"/>
    <property type="evidence" value="ECO:0007669"/>
    <property type="project" value="TreeGrafter"/>
</dbReference>
<dbReference type="GO" id="GO:0003700">
    <property type="term" value="F:DNA-binding transcription factor activity"/>
    <property type="evidence" value="ECO:0007669"/>
    <property type="project" value="InterPro"/>
</dbReference>
<comment type="caution">
    <text evidence="7">The sequence shown here is derived from an EMBL/GenBank/DDBJ whole genome shotgun (WGS) entry which is preliminary data.</text>
</comment>
<sequence length="337" mass="37819">MAGSLIINGKIIAAMIRHTAREIEEWVAEVWKKCPNCKYRIYNGDVSSQWPGLPAGVKFEPTDQELLMHLEGKVGRAASHVLIDDFIPTIEEVDGICYTHPKNLPGIKMDGRSSYFFHTISNAYDVGQRKRRKISNSNHTDCDEQIRWHMTGTPAAIKHNGVTKGWKKILVLKCGKGKIHKANWTIHQCHLGVEKDEKHGDLVVSRVFWQLKSNTGKSQMHVVDAKSGQSAMNIDPTTPNMYPPQPRHLSGSPFEPEQDQDEEDPGSCAVQLQADEDLAGSSQSVDYGVLSDLDEHPLPNDDISDIRHEKPLPPDYFDMDALFTDCTSLRTPLEFPL</sequence>
<evidence type="ECO:0000256" key="1">
    <source>
        <dbReference type="ARBA" id="ARBA00023015"/>
    </source>
</evidence>
<dbReference type="Pfam" id="PF02365">
    <property type="entry name" value="NAM"/>
    <property type="match status" value="1"/>
</dbReference>
<organism evidence="7 8">
    <name type="scientific">Lolium multiflorum</name>
    <name type="common">Italian ryegrass</name>
    <name type="synonym">Lolium perenne subsp. multiflorum</name>
    <dbReference type="NCBI Taxonomy" id="4521"/>
    <lineage>
        <taxon>Eukaryota</taxon>
        <taxon>Viridiplantae</taxon>
        <taxon>Streptophyta</taxon>
        <taxon>Embryophyta</taxon>
        <taxon>Tracheophyta</taxon>
        <taxon>Spermatophyta</taxon>
        <taxon>Magnoliopsida</taxon>
        <taxon>Liliopsida</taxon>
        <taxon>Poales</taxon>
        <taxon>Poaceae</taxon>
        <taxon>BOP clade</taxon>
        <taxon>Pooideae</taxon>
        <taxon>Poodae</taxon>
        <taxon>Poeae</taxon>
        <taxon>Poeae Chloroplast Group 2 (Poeae type)</taxon>
        <taxon>Loliodinae</taxon>
        <taxon>Loliinae</taxon>
        <taxon>Lolium</taxon>
    </lineage>
</organism>
<evidence type="ECO:0000256" key="5">
    <source>
        <dbReference type="SAM" id="MobiDB-lite"/>
    </source>
</evidence>
<evidence type="ECO:0000256" key="4">
    <source>
        <dbReference type="ARBA" id="ARBA00023242"/>
    </source>
</evidence>
<protein>
    <recommendedName>
        <fullName evidence="6">NAC domain-containing protein</fullName>
    </recommendedName>
</protein>
<feature type="region of interest" description="Disordered" evidence="5">
    <location>
        <begin position="280"/>
        <end position="314"/>
    </location>
</feature>
<dbReference type="Proteomes" id="UP001231189">
    <property type="component" value="Unassembled WGS sequence"/>
</dbReference>
<dbReference type="EMBL" id="JAUUTY010000002">
    <property type="protein sequence ID" value="KAK1683749.1"/>
    <property type="molecule type" value="Genomic_DNA"/>
</dbReference>
<dbReference type="PANTHER" id="PTHR31079">
    <property type="entry name" value="NAC DOMAIN-CONTAINING PROTEIN 73"/>
    <property type="match status" value="1"/>
</dbReference>
<dbReference type="InterPro" id="IPR036093">
    <property type="entry name" value="NAC_dom_sf"/>
</dbReference>
<keyword evidence="8" id="KW-1185">Reference proteome</keyword>
<feature type="compositionally biased region" description="Acidic residues" evidence="5">
    <location>
        <begin position="256"/>
        <end position="265"/>
    </location>
</feature>
<accession>A0AAD8WX82</accession>
<feature type="compositionally biased region" description="Polar residues" evidence="5">
    <location>
        <begin position="227"/>
        <end position="240"/>
    </location>
</feature>
<dbReference type="InterPro" id="IPR044799">
    <property type="entry name" value="SOG1-like"/>
</dbReference>
<dbReference type="AlphaFoldDB" id="A0AAD8WX82"/>
<name>A0AAD8WX82_LOLMU</name>
<keyword evidence="3" id="KW-0804">Transcription</keyword>
<evidence type="ECO:0000313" key="8">
    <source>
        <dbReference type="Proteomes" id="UP001231189"/>
    </source>
</evidence>
<gene>
    <name evidence="7" type="ORF">QYE76_044597</name>
</gene>
<dbReference type="Gene3D" id="2.170.150.80">
    <property type="entry name" value="NAC domain"/>
    <property type="match status" value="1"/>
</dbReference>
<evidence type="ECO:0000313" key="7">
    <source>
        <dbReference type="EMBL" id="KAK1683749.1"/>
    </source>
</evidence>
<dbReference type="SUPFAM" id="SSF101941">
    <property type="entry name" value="NAC domain"/>
    <property type="match status" value="1"/>
</dbReference>
<feature type="region of interest" description="Disordered" evidence="5">
    <location>
        <begin position="225"/>
        <end position="267"/>
    </location>
</feature>
<dbReference type="PANTHER" id="PTHR31079:SF25">
    <property type="entry name" value="NAC DOMAIN TRANSCRIPTION FACTOR SUPERFAMILY PROTEIN-RELATED"/>
    <property type="match status" value="1"/>
</dbReference>
<dbReference type="PROSITE" id="PS51005">
    <property type="entry name" value="NAC"/>
    <property type="match status" value="1"/>
</dbReference>
<keyword evidence="1" id="KW-0805">Transcription regulation</keyword>
<keyword evidence="4" id="KW-0539">Nucleus</keyword>
<keyword evidence="2" id="KW-0238">DNA-binding</keyword>